<evidence type="ECO:0000313" key="2">
    <source>
        <dbReference type="Proteomes" id="UP001163603"/>
    </source>
</evidence>
<accession>A0ACC0X1Z5</accession>
<gene>
    <name evidence="1" type="ORF">Pint_30570</name>
</gene>
<dbReference type="EMBL" id="CM047750">
    <property type="protein sequence ID" value="KAJ0007304.1"/>
    <property type="molecule type" value="Genomic_DNA"/>
</dbReference>
<protein>
    <submittedName>
        <fullName evidence="1">Uncharacterized protein</fullName>
    </submittedName>
</protein>
<sequence>MKTSGWPPKYVIVRGNRGSEMRNFFMVKRVLKQKIHSHKTPKYCHVEGSYEADDIFALKMYDSFEQVKCKANKLKPKMLTMDIKTLEEEHADLLSDKAGESEFWECLKDQIEQVKGLSYVLKCDCGEEYKVEVNL</sequence>
<comment type="caution">
    <text evidence="1">The sequence shown here is derived from an EMBL/GenBank/DDBJ whole genome shotgun (WGS) entry which is preliminary data.</text>
</comment>
<keyword evidence="2" id="KW-1185">Reference proteome</keyword>
<organism evidence="1 2">
    <name type="scientific">Pistacia integerrima</name>
    <dbReference type="NCBI Taxonomy" id="434235"/>
    <lineage>
        <taxon>Eukaryota</taxon>
        <taxon>Viridiplantae</taxon>
        <taxon>Streptophyta</taxon>
        <taxon>Embryophyta</taxon>
        <taxon>Tracheophyta</taxon>
        <taxon>Spermatophyta</taxon>
        <taxon>Magnoliopsida</taxon>
        <taxon>eudicotyledons</taxon>
        <taxon>Gunneridae</taxon>
        <taxon>Pentapetalae</taxon>
        <taxon>rosids</taxon>
        <taxon>malvids</taxon>
        <taxon>Sapindales</taxon>
        <taxon>Anacardiaceae</taxon>
        <taxon>Pistacia</taxon>
    </lineage>
</organism>
<evidence type="ECO:0000313" key="1">
    <source>
        <dbReference type="EMBL" id="KAJ0007304.1"/>
    </source>
</evidence>
<dbReference type="Proteomes" id="UP001163603">
    <property type="component" value="Chromosome 15"/>
</dbReference>
<name>A0ACC0X1Z5_9ROSI</name>
<proteinExistence type="predicted"/>
<reference evidence="2" key="1">
    <citation type="journal article" date="2023" name="G3 (Bethesda)">
        <title>Genome assembly and association tests identify interacting loci associated with vigor, precocity, and sex in interspecific pistachio rootstocks.</title>
        <authorList>
            <person name="Palmer W."/>
            <person name="Jacygrad E."/>
            <person name="Sagayaradj S."/>
            <person name="Cavanaugh K."/>
            <person name="Han R."/>
            <person name="Bertier L."/>
            <person name="Beede B."/>
            <person name="Kafkas S."/>
            <person name="Golino D."/>
            <person name="Preece J."/>
            <person name="Michelmore R."/>
        </authorList>
    </citation>
    <scope>NUCLEOTIDE SEQUENCE [LARGE SCALE GENOMIC DNA]</scope>
</reference>